<organism evidence="1 2">
    <name type="scientific">Schistosoma margrebowiei</name>
    <dbReference type="NCBI Taxonomy" id="48269"/>
    <lineage>
        <taxon>Eukaryota</taxon>
        <taxon>Metazoa</taxon>
        <taxon>Spiralia</taxon>
        <taxon>Lophotrochozoa</taxon>
        <taxon>Platyhelminthes</taxon>
        <taxon>Trematoda</taxon>
        <taxon>Digenea</taxon>
        <taxon>Strigeidida</taxon>
        <taxon>Schistosomatoidea</taxon>
        <taxon>Schistosomatidae</taxon>
        <taxon>Schistosoma</taxon>
    </lineage>
</organism>
<keyword evidence="2" id="KW-1185">Reference proteome</keyword>
<dbReference type="AlphaFoldDB" id="A0A183LGX9"/>
<proteinExistence type="predicted"/>
<dbReference type="Proteomes" id="UP000277204">
    <property type="component" value="Unassembled WGS sequence"/>
</dbReference>
<evidence type="ECO:0000313" key="1">
    <source>
        <dbReference type="EMBL" id="VDO56906.1"/>
    </source>
</evidence>
<dbReference type="EMBL" id="UZAI01000839">
    <property type="protein sequence ID" value="VDO56906.1"/>
    <property type="molecule type" value="Genomic_DNA"/>
</dbReference>
<name>A0A183LGX9_9TREM</name>
<protein>
    <submittedName>
        <fullName evidence="1">Uncharacterized protein</fullName>
    </submittedName>
</protein>
<gene>
    <name evidence="1" type="ORF">SMRZ_LOCUS3054</name>
</gene>
<accession>A0A183LGX9</accession>
<evidence type="ECO:0000313" key="2">
    <source>
        <dbReference type="Proteomes" id="UP000277204"/>
    </source>
</evidence>
<sequence length="73" mass="8401">MGFLLNTTLNNFCSNGPIYLYKPNYYNTELSTCQSLTEWPVIYEKQYTISSSPASSSMINDKLLSNKYIEDEL</sequence>
<reference evidence="1 2" key="1">
    <citation type="submission" date="2018-11" db="EMBL/GenBank/DDBJ databases">
        <authorList>
            <consortium name="Pathogen Informatics"/>
        </authorList>
    </citation>
    <scope>NUCLEOTIDE SEQUENCE [LARGE SCALE GENOMIC DNA]</scope>
    <source>
        <strain evidence="1 2">Zambia</strain>
    </source>
</reference>